<dbReference type="PROSITE" id="PS51375">
    <property type="entry name" value="PPR"/>
    <property type="match status" value="6"/>
</dbReference>
<name>A0AAV3RBE6_LITER</name>
<feature type="repeat" description="PPR" evidence="2">
    <location>
        <begin position="24"/>
        <end position="54"/>
    </location>
</feature>
<proteinExistence type="predicted"/>
<feature type="repeat" description="PPR" evidence="2">
    <location>
        <begin position="157"/>
        <end position="192"/>
    </location>
</feature>
<gene>
    <name evidence="3" type="ORF">LIER_26840</name>
</gene>
<evidence type="ECO:0000256" key="1">
    <source>
        <dbReference type="ARBA" id="ARBA00022737"/>
    </source>
</evidence>
<dbReference type="InterPro" id="IPR011990">
    <property type="entry name" value="TPR-like_helical_dom_sf"/>
</dbReference>
<dbReference type="GO" id="GO:0003723">
    <property type="term" value="F:RNA binding"/>
    <property type="evidence" value="ECO:0007669"/>
    <property type="project" value="InterPro"/>
</dbReference>
<evidence type="ECO:0000256" key="2">
    <source>
        <dbReference type="PROSITE-ProRule" id="PRU00708"/>
    </source>
</evidence>
<dbReference type="Pfam" id="PF01535">
    <property type="entry name" value="PPR"/>
    <property type="match status" value="5"/>
</dbReference>
<evidence type="ECO:0000313" key="3">
    <source>
        <dbReference type="EMBL" id="GAA0173169.1"/>
    </source>
</evidence>
<organism evidence="3 4">
    <name type="scientific">Lithospermum erythrorhizon</name>
    <name type="common">Purple gromwell</name>
    <name type="synonym">Lithospermum officinale var. erythrorhizon</name>
    <dbReference type="NCBI Taxonomy" id="34254"/>
    <lineage>
        <taxon>Eukaryota</taxon>
        <taxon>Viridiplantae</taxon>
        <taxon>Streptophyta</taxon>
        <taxon>Embryophyta</taxon>
        <taxon>Tracheophyta</taxon>
        <taxon>Spermatophyta</taxon>
        <taxon>Magnoliopsida</taxon>
        <taxon>eudicotyledons</taxon>
        <taxon>Gunneridae</taxon>
        <taxon>Pentapetalae</taxon>
        <taxon>asterids</taxon>
        <taxon>lamiids</taxon>
        <taxon>Boraginales</taxon>
        <taxon>Boraginaceae</taxon>
        <taxon>Boraginoideae</taxon>
        <taxon>Lithospermeae</taxon>
        <taxon>Lithospermum</taxon>
    </lineage>
</organism>
<dbReference type="NCBIfam" id="TIGR00756">
    <property type="entry name" value="PPR"/>
    <property type="match status" value="8"/>
</dbReference>
<feature type="repeat" description="PPR" evidence="2">
    <location>
        <begin position="290"/>
        <end position="324"/>
    </location>
</feature>
<accession>A0AAV3RBE6</accession>
<sequence>MSEYVKNGQLEQARHMFDKMRDRTFVSWNIMISAYSKLGFFNEALHLVWLMHHSSDVKFKEATFASGLSACAHSQEFIKGVQVHAMVLKFGFEVYHNVGSALLYFYACCYRIGEARMVFDLLHEENEVLWSVMLVAYVRCSLMSEAMNIFNEMPNRNVVVWTTIISGYSKSVGSCYEALELFKMMMRSEIHPNECTLDCVIRLCGKLHISRIGRNLHGLLVKLGYEFEQSVSSALICFYCEIENVDDAKMVYRGIVNPCLNNSNALLEGLLMKGRVEEAQLIFNGLLGRDSFSYNLMINWYAMNGQIEQAKDLYREMPAKNSVSVNTMISMYSRGRELDKALELFQDTKGERQLETWNSLISGYIQNDQHENAIELYTTMLKSSVSPTRSTFSALLRGCACLGCIRQGQILHSDLIKRAFESNVYVGTALVDMYSKCGSIADAQRSFAYISHSNVITWTALINGYGHHGMAYDAIILFKHMLEHQISPNAATFLALLSACNHAGLVNEGMRIFNLMKNLYGIPPDLRHYTCMVDLLAGSGHLEEAEELINNTPFVKDEILLIALLNACWFWMDVEAGKRVAEKIFSIYPNHPSACVIMSNMYAGVGKWGKNTKASSVVGEQKQKNPGFSWIELKTKVHAFTVDSNSHPYVDVIRSTCKHLNEI</sequence>
<reference evidence="3 4" key="1">
    <citation type="submission" date="2024-01" db="EMBL/GenBank/DDBJ databases">
        <title>The complete chloroplast genome sequence of Lithospermum erythrorhizon: insights into the phylogenetic relationship among Boraginaceae species and the maternal lineages of purple gromwells.</title>
        <authorList>
            <person name="Okada T."/>
            <person name="Watanabe K."/>
        </authorList>
    </citation>
    <scope>NUCLEOTIDE SEQUENCE [LARGE SCALE GENOMIC DNA]</scope>
</reference>
<dbReference type="Gene3D" id="1.25.40.10">
    <property type="entry name" value="Tetratricopeptide repeat domain"/>
    <property type="match status" value="5"/>
</dbReference>
<dbReference type="AlphaFoldDB" id="A0AAV3RBE6"/>
<keyword evidence="4" id="KW-1185">Reference proteome</keyword>
<protein>
    <recommendedName>
        <fullName evidence="5">Pentatricopeptide repeat-containing protein</fullName>
    </recommendedName>
</protein>
<dbReference type="Proteomes" id="UP001454036">
    <property type="component" value="Unassembled WGS sequence"/>
</dbReference>
<dbReference type="GO" id="GO:0009451">
    <property type="term" value="P:RNA modification"/>
    <property type="evidence" value="ECO:0007669"/>
    <property type="project" value="InterPro"/>
</dbReference>
<feature type="repeat" description="PPR" evidence="2">
    <location>
        <begin position="126"/>
        <end position="156"/>
    </location>
</feature>
<dbReference type="EMBL" id="BAABME010008473">
    <property type="protein sequence ID" value="GAA0173169.1"/>
    <property type="molecule type" value="Genomic_DNA"/>
</dbReference>
<evidence type="ECO:0008006" key="5">
    <source>
        <dbReference type="Google" id="ProtNLM"/>
    </source>
</evidence>
<keyword evidence="1" id="KW-0677">Repeat</keyword>
<dbReference type="SUPFAM" id="SSF48452">
    <property type="entry name" value="TPR-like"/>
    <property type="match status" value="1"/>
</dbReference>
<dbReference type="PANTHER" id="PTHR47926">
    <property type="entry name" value="PENTATRICOPEPTIDE REPEAT-CONTAINING PROTEIN"/>
    <property type="match status" value="1"/>
</dbReference>
<evidence type="ECO:0000313" key="4">
    <source>
        <dbReference type="Proteomes" id="UP001454036"/>
    </source>
</evidence>
<comment type="caution">
    <text evidence="3">The sequence shown here is derived from an EMBL/GenBank/DDBJ whole genome shotgun (WGS) entry which is preliminary data.</text>
</comment>
<dbReference type="InterPro" id="IPR002885">
    <property type="entry name" value="PPR_rpt"/>
</dbReference>
<dbReference type="InterPro" id="IPR046960">
    <property type="entry name" value="PPR_At4g14850-like_plant"/>
</dbReference>
<dbReference type="FunFam" id="1.25.40.10:FF:000090">
    <property type="entry name" value="Pentatricopeptide repeat-containing protein, chloroplastic"/>
    <property type="match status" value="1"/>
</dbReference>
<feature type="repeat" description="PPR" evidence="2">
    <location>
        <begin position="454"/>
        <end position="488"/>
    </location>
</feature>
<dbReference type="Pfam" id="PF13041">
    <property type="entry name" value="PPR_2"/>
    <property type="match status" value="3"/>
</dbReference>
<feature type="repeat" description="PPR" evidence="2">
    <location>
        <begin position="353"/>
        <end position="387"/>
    </location>
</feature>
<dbReference type="PANTHER" id="PTHR47926:SF347">
    <property type="entry name" value="PENTATRICOPEPTIDE REPEAT-CONTAINING PROTEIN"/>
    <property type="match status" value="1"/>
</dbReference>